<keyword evidence="2" id="KW-1185">Reference proteome</keyword>
<organism evidence="1 2">
    <name type="scientific">Dryococelus australis</name>
    <dbReference type="NCBI Taxonomy" id="614101"/>
    <lineage>
        <taxon>Eukaryota</taxon>
        <taxon>Metazoa</taxon>
        <taxon>Ecdysozoa</taxon>
        <taxon>Arthropoda</taxon>
        <taxon>Hexapoda</taxon>
        <taxon>Insecta</taxon>
        <taxon>Pterygota</taxon>
        <taxon>Neoptera</taxon>
        <taxon>Polyneoptera</taxon>
        <taxon>Phasmatodea</taxon>
        <taxon>Verophasmatodea</taxon>
        <taxon>Anareolatae</taxon>
        <taxon>Phasmatidae</taxon>
        <taxon>Eurycanthinae</taxon>
        <taxon>Dryococelus</taxon>
    </lineage>
</organism>
<gene>
    <name evidence="1" type="ORF">PR048_033698</name>
</gene>
<dbReference type="Proteomes" id="UP001159363">
    <property type="component" value="Chromosome 16"/>
</dbReference>
<evidence type="ECO:0008006" key="3">
    <source>
        <dbReference type="Google" id="ProtNLM"/>
    </source>
</evidence>
<evidence type="ECO:0000313" key="2">
    <source>
        <dbReference type="Proteomes" id="UP001159363"/>
    </source>
</evidence>
<accession>A0ABQ9G541</accession>
<evidence type="ECO:0000313" key="1">
    <source>
        <dbReference type="EMBL" id="KAJ8866174.1"/>
    </source>
</evidence>
<reference evidence="1 2" key="1">
    <citation type="submission" date="2023-02" db="EMBL/GenBank/DDBJ databases">
        <title>LHISI_Scaffold_Assembly.</title>
        <authorList>
            <person name="Stuart O.P."/>
            <person name="Cleave R."/>
            <person name="Magrath M.J.L."/>
            <person name="Mikheyev A.S."/>
        </authorList>
    </citation>
    <scope>NUCLEOTIDE SEQUENCE [LARGE SCALE GENOMIC DNA]</scope>
    <source>
        <strain evidence="1">Daus_M_001</strain>
        <tissue evidence="1">Leg muscle</tissue>
    </source>
</reference>
<name>A0ABQ9G541_9NEOP</name>
<dbReference type="EMBL" id="JARBHB010000017">
    <property type="protein sequence ID" value="KAJ8866174.1"/>
    <property type="molecule type" value="Genomic_DNA"/>
</dbReference>
<comment type="caution">
    <text evidence="1">The sequence shown here is derived from an EMBL/GenBank/DDBJ whole genome shotgun (WGS) entry which is preliminary data.</text>
</comment>
<sequence length="265" mass="29697">MNWERVTNDSGFLDILWESFHWTNEDSDTIRQDVRKQLGLVAISQGKDNCSDRDPNSKNNRAELPPALKLKSWFLYIKILYNPEIIGSNPSVKTVKTAGLQILTFGRISGPRFQLLILAFPRLPEVTLQSRMWGRGSVVVTLRRTHAVSHPNFRLWETCRTMAGFPGDLPFPSPLHSGAAPYSPRFTLIGSQDLDTAHQWSALRKEATRLVVSGGRVGLNPLRSMHTGALSCVPRMVVGVRGRTWDGGRGKRQAVFNPRETPANQ</sequence>
<protein>
    <recommendedName>
        <fullName evidence="3">Maturase R</fullName>
    </recommendedName>
</protein>
<proteinExistence type="predicted"/>